<dbReference type="KEGG" id="uli:ETAA1_35910"/>
<dbReference type="InterPro" id="IPR036188">
    <property type="entry name" value="FAD/NAD-bd_sf"/>
</dbReference>
<sequence>MVKAEPPRVAVIGAGPVGVEAALAAKAAGCRVSVYDRGQVGEHLARWGHARMFTPFGMNTTSLGLQTLRQERRAKDVPADTDLLTGRQFREAYLVPLAESEALLECMNPQHAVLAIGRAGSLKKSEPDDGRRPFRLLLRGANGAERIDTADAVLDCTGTFNTPNWLGDGNLPAVGELAARPHIAAGFEDVLGDRRGHYAGKSIAVIGDGYTAAATVLQLAALAEEHAETWVFWLTNGPRGAPLPRLANDPLKERDRLAVKANSLATRCDGNLEFHAQTLLDEVVCHGPEQGFRVGGRGAGKPVTWEVERVIACVGYRADLRLSTGLKVDEPTGRPETREPGYFLLGAKSFGRDSGFLLRDGHEQVRRVVALLTGQGVALRRAA</sequence>
<accession>A0A517XVT5</accession>
<dbReference type="EMBL" id="CP036273">
    <property type="protein sequence ID" value="QDU21620.1"/>
    <property type="molecule type" value="Genomic_DNA"/>
</dbReference>
<keyword evidence="3" id="KW-1185">Reference proteome</keyword>
<dbReference type="Pfam" id="PF00070">
    <property type="entry name" value="Pyr_redox"/>
    <property type="match status" value="1"/>
</dbReference>
<dbReference type="SUPFAM" id="SSF51905">
    <property type="entry name" value="FAD/NAD(P)-binding domain"/>
    <property type="match status" value="1"/>
</dbReference>
<gene>
    <name evidence="2" type="ORF">ETAA1_35910</name>
</gene>
<feature type="domain" description="Pyridine nucleotide-disulphide oxidoreductase N-terminal" evidence="1">
    <location>
        <begin position="8"/>
        <end position="38"/>
    </location>
</feature>
<dbReference type="RefSeq" id="WP_145240698.1">
    <property type="nucleotide sequence ID" value="NZ_CP036273.1"/>
</dbReference>
<organism evidence="2 3">
    <name type="scientific">Urbifossiella limnaea</name>
    <dbReference type="NCBI Taxonomy" id="2528023"/>
    <lineage>
        <taxon>Bacteria</taxon>
        <taxon>Pseudomonadati</taxon>
        <taxon>Planctomycetota</taxon>
        <taxon>Planctomycetia</taxon>
        <taxon>Gemmatales</taxon>
        <taxon>Gemmataceae</taxon>
        <taxon>Urbifossiella</taxon>
    </lineage>
</organism>
<dbReference type="AlphaFoldDB" id="A0A517XVT5"/>
<dbReference type="PRINTS" id="PR00368">
    <property type="entry name" value="FADPNR"/>
</dbReference>
<dbReference type="Gene3D" id="3.50.50.60">
    <property type="entry name" value="FAD/NAD(P)-binding domain"/>
    <property type="match status" value="1"/>
</dbReference>
<dbReference type="OrthoDB" id="9773233at2"/>
<evidence type="ECO:0000313" key="2">
    <source>
        <dbReference type="EMBL" id="QDU21620.1"/>
    </source>
</evidence>
<name>A0A517XVT5_9BACT</name>
<proteinExistence type="predicted"/>
<dbReference type="Proteomes" id="UP000319576">
    <property type="component" value="Chromosome"/>
</dbReference>
<reference evidence="2 3" key="1">
    <citation type="submission" date="2019-02" db="EMBL/GenBank/DDBJ databases">
        <title>Deep-cultivation of Planctomycetes and their phenomic and genomic characterization uncovers novel biology.</title>
        <authorList>
            <person name="Wiegand S."/>
            <person name="Jogler M."/>
            <person name="Boedeker C."/>
            <person name="Pinto D."/>
            <person name="Vollmers J."/>
            <person name="Rivas-Marin E."/>
            <person name="Kohn T."/>
            <person name="Peeters S.H."/>
            <person name="Heuer A."/>
            <person name="Rast P."/>
            <person name="Oberbeckmann S."/>
            <person name="Bunk B."/>
            <person name="Jeske O."/>
            <person name="Meyerdierks A."/>
            <person name="Storesund J.E."/>
            <person name="Kallscheuer N."/>
            <person name="Luecker S."/>
            <person name="Lage O.M."/>
            <person name="Pohl T."/>
            <person name="Merkel B.J."/>
            <person name="Hornburger P."/>
            <person name="Mueller R.-W."/>
            <person name="Bruemmer F."/>
            <person name="Labrenz M."/>
            <person name="Spormann A.M."/>
            <person name="Op den Camp H."/>
            <person name="Overmann J."/>
            <person name="Amann R."/>
            <person name="Jetten M.S.M."/>
            <person name="Mascher T."/>
            <person name="Medema M.H."/>
            <person name="Devos D.P."/>
            <person name="Kaster A.-K."/>
            <person name="Ovreas L."/>
            <person name="Rohde M."/>
            <person name="Galperin M.Y."/>
            <person name="Jogler C."/>
        </authorList>
    </citation>
    <scope>NUCLEOTIDE SEQUENCE [LARGE SCALE GENOMIC DNA]</scope>
    <source>
        <strain evidence="2 3">ETA_A1</strain>
    </source>
</reference>
<protein>
    <submittedName>
        <fullName evidence="2">Glutamate synthase subunit beta</fullName>
    </submittedName>
</protein>
<dbReference type="InterPro" id="IPR039648">
    <property type="entry name" value="DHPH_N"/>
</dbReference>
<evidence type="ECO:0000259" key="1">
    <source>
        <dbReference type="Pfam" id="PF00070"/>
    </source>
</evidence>
<evidence type="ECO:0000313" key="3">
    <source>
        <dbReference type="Proteomes" id="UP000319576"/>
    </source>
</evidence>